<dbReference type="GO" id="GO:0046872">
    <property type="term" value="F:metal ion binding"/>
    <property type="evidence" value="ECO:0007669"/>
    <property type="project" value="UniProtKB-KW"/>
</dbReference>
<name>A0A0N5AAE9_9BILA</name>
<dbReference type="Pfam" id="PF03372">
    <property type="entry name" value="Exo_endo_phos"/>
    <property type="match status" value="1"/>
</dbReference>
<evidence type="ECO:0000256" key="3">
    <source>
        <dbReference type="ARBA" id="ARBA00022723"/>
    </source>
</evidence>
<evidence type="ECO:0000256" key="9">
    <source>
        <dbReference type="RuleBase" id="RU362131"/>
    </source>
</evidence>
<feature type="active site" evidence="6">
    <location>
        <position position="251"/>
    </location>
</feature>
<accession>A0A0N5AAE9</accession>
<feature type="binding site" evidence="7">
    <location>
        <position position="389"/>
    </location>
    <ligand>
        <name>Mg(2+)</name>
        <dbReference type="ChEBI" id="CHEBI:18420"/>
        <label>1</label>
    </ligand>
</feature>
<keyword evidence="3 7" id="KW-0479">Metal-binding</keyword>
<dbReference type="GO" id="GO:0008081">
    <property type="term" value="F:phosphoric diester hydrolase activity"/>
    <property type="evidence" value="ECO:0007669"/>
    <property type="project" value="TreeGrafter"/>
</dbReference>
<feature type="domain" description="Endonuclease/exonuclease/phosphatase" evidence="11">
    <location>
        <begin position="150"/>
        <end position="389"/>
    </location>
</feature>
<feature type="binding site" evidence="7">
    <location>
        <position position="292"/>
    </location>
    <ligand>
        <name>Mg(2+)</name>
        <dbReference type="ChEBI" id="CHEBI:18420"/>
        <label>1</label>
    </ligand>
</feature>
<dbReference type="GO" id="GO:0003906">
    <property type="term" value="F:DNA-(apurinic or apyrimidinic site) endonuclease activity"/>
    <property type="evidence" value="ECO:0007669"/>
    <property type="project" value="TreeGrafter"/>
</dbReference>
<keyword evidence="12" id="KW-1185">Reference proteome</keyword>
<feature type="active site" description="Proton acceptor" evidence="6">
    <location>
        <position position="389"/>
    </location>
</feature>
<comment type="cofactor">
    <cofactor evidence="7 9">
        <name>Mg(2+)</name>
        <dbReference type="ChEBI" id="CHEBI:18420"/>
    </cofactor>
    <cofactor evidence="7 9">
        <name>Mn(2+)</name>
        <dbReference type="ChEBI" id="CHEBI:29035"/>
    </cofactor>
    <text evidence="7 9">Probably binds two magnesium or manganese ions per subunit.</text>
</comment>
<dbReference type="PROSITE" id="PS51435">
    <property type="entry name" value="AP_NUCLEASE_F1_4"/>
    <property type="match status" value="1"/>
</dbReference>
<evidence type="ECO:0000256" key="8">
    <source>
        <dbReference type="PIRSR" id="PIRSR604808-3"/>
    </source>
</evidence>
<feature type="binding site" evidence="7">
    <location>
        <position position="290"/>
    </location>
    <ligand>
        <name>Mg(2+)</name>
        <dbReference type="ChEBI" id="CHEBI:18420"/>
        <label>1</label>
    </ligand>
</feature>
<evidence type="ECO:0000313" key="13">
    <source>
        <dbReference type="WBParaSite" id="SMUV_0000112501-mRNA-1"/>
    </source>
</evidence>
<feature type="compositionally biased region" description="Basic and acidic residues" evidence="10">
    <location>
        <begin position="43"/>
        <end position="74"/>
    </location>
</feature>
<feature type="binding site" evidence="7">
    <location>
        <position position="181"/>
    </location>
    <ligand>
        <name>Mg(2+)</name>
        <dbReference type="ChEBI" id="CHEBI:18420"/>
        <label>1</label>
    </ligand>
</feature>
<comment type="similarity">
    <text evidence="2 9">Belongs to the DNA repair enzymes AP/ExoA family.</text>
</comment>
<dbReference type="EC" id="3.1.-.-" evidence="9"/>
<feature type="active site" description="Proton donor/acceptor" evidence="6">
    <location>
        <position position="290"/>
    </location>
</feature>
<dbReference type="CDD" id="cd09087">
    <property type="entry name" value="Ape1-like_AP-endo"/>
    <property type="match status" value="1"/>
</dbReference>
<reference evidence="13" key="1">
    <citation type="submission" date="2017-02" db="UniProtKB">
        <authorList>
            <consortium name="WormBaseParasite"/>
        </authorList>
    </citation>
    <scope>IDENTIFICATION</scope>
</reference>
<evidence type="ECO:0000256" key="4">
    <source>
        <dbReference type="ARBA" id="ARBA00022801"/>
    </source>
</evidence>
<keyword evidence="7" id="KW-0464">Manganese</keyword>
<dbReference type="NCBIfam" id="TIGR00633">
    <property type="entry name" value="xth"/>
    <property type="match status" value="1"/>
</dbReference>
<feature type="binding site" evidence="7">
    <location>
        <position position="388"/>
    </location>
    <ligand>
        <name>Mg(2+)</name>
        <dbReference type="ChEBI" id="CHEBI:18420"/>
        <label>1</label>
    </ligand>
</feature>
<keyword evidence="9" id="KW-0227">DNA damage</keyword>
<dbReference type="Proteomes" id="UP000046393">
    <property type="component" value="Unplaced"/>
</dbReference>
<dbReference type="PANTHER" id="PTHR22748:SF6">
    <property type="entry name" value="DNA-(APURINIC OR APYRIMIDINIC SITE) ENDONUCLEASE"/>
    <property type="match status" value="1"/>
</dbReference>
<proteinExistence type="inferred from homology"/>
<evidence type="ECO:0000256" key="1">
    <source>
        <dbReference type="ARBA" id="ARBA00000493"/>
    </source>
</evidence>
<dbReference type="InterPro" id="IPR036691">
    <property type="entry name" value="Endo/exonu/phosph_ase_sf"/>
</dbReference>
<dbReference type="STRING" id="451379.A0A0N5AAE9"/>
<keyword evidence="4" id="KW-0378">Hydrolase</keyword>
<organism evidence="12 13">
    <name type="scientific">Syphacia muris</name>
    <dbReference type="NCBI Taxonomy" id="451379"/>
    <lineage>
        <taxon>Eukaryota</taxon>
        <taxon>Metazoa</taxon>
        <taxon>Ecdysozoa</taxon>
        <taxon>Nematoda</taxon>
        <taxon>Chromadorea</taxon>
        <taxon>Rhabditida</taxon>
        <taxon>Spirurina</taxon>
        <taxon>Oxyuridomorpha</taxon>
        <taxon>Oxyuroidea</taxon>
        <taxon>Oxyuridae</taxon>
        <taxon>Syphacia</taxon>
    </lineage>
</organism>
<dbReference type="PROSITE" id="PS00726">
    <property type="entry name" value="AP_NUCLEASE_F1_1"/>
    <property type="match status" value="1"/>
</dbReference>
<feature type="compositionally biased region" description="Basic and acidic residues" evidence="10">
    <location>
        <begin position="81"/>
        <end position="119"/>
    </location>
</feature>
<evidence type="ECO:0000256" key="10">
    <source>
        <dbReference type="SAM" id="MobiDB-lite"/>
    </source>
</evidence>
<feature type="site" description="Important for catalytic activity" evidence="8">
    <location>
        <position position="363"/>
    </location>
</feature>
<keyword evidence="9" id="KW-0234">DNA repair</keyword>
<evidence type="ECO:0000256" key="6">
    <source>
        <dbReference type="PIRSR" id="PIRSR604808-1"/>
    </source>
</evidence>
<evidence type="ECO:0000259" key="11">
    <source>
        <dbReference type="Pfam" id="PF03372"/>
    </source>
</evidence>
<dbReference type="InterPro" id="IPR005135">
    <property type="entry name" value="Endo/exonuclease/phosphatase"/>
</dbReference>
<feature type="region of interest" description="Disordered" evidence="10">
    <location>
        <begin position="1"/>
        <end position="123"/>
    </location>
</feature>
<dbReference type="GO" id="GO:0006284">
    <property type="term" value="P:base-excision repair"/>
    <property type="evidence" value="ECO:0007669"/>
    <property type="project" value="TreeGrafter"/>
</dbReference>
<comment type="catalytic activity">
    <reaction evidence="1">
        <text>Exonucleolytic cleavage in the 3'- to 5'-direction to yield nucleoside 5'-phosphates.</text>
        <dbReference type="EC" id="3.1.11.2"/>
    </reaction>
</comment>
<dbReference type="InterPro" id="IPR004808">
    <property type="entry name" value="AP_endonuc_1"/>
</dbReference>
<dbReference type="InterPro" id="IPR020847">
    <property type="entry name" value="AP_endonuclease_F1_BS"/>
</dbReference>
<dbReference type="GO" id="GO:0003677">
    <property type="term" value="F:DNA binding"/>
    <property type="evidence" value="ECO:0007669"/>
    <property type="project" value="InterPro"/>
</dbReference>
<feature type="binding site" evidence="7">
    <location>
        <position position="153"/>
    </location>
    <ligand>
        <name>Mg(2+)</name>
        <dbReference type="ChEBI" id="CHEBI:18420"/>
        <label>1</label>
    </ligand>
</feature>
<keyword evidence="5 7" id="KW-0460">Magnesium</keyword>
<feature type="compositionally biased region" description="Polar residues" evidence="10">
    <location>
        <begin position="9"/>
        <end position="23"/>
    </location>
</feature>
<dbReference type="WBParaSite" id="SMUV_0000112501-mRNA-1">
    <property type="protein sequence ID" value="SMUV_0000112501-mRNA-1"/>
    <property type="gene ID" value="SMUV_0000112501"/>
</dbReference>
<dbReference type="AlphaFoldDB" id="A0A0N5AAE9"/>
<sequence length="398" mass="44728">MPRGRKNAKTATKESSNNPSMSRTKCCLNEKSNTVRKSVTKKTQNEKVKEDFNSSSEDSKTVESCSTDKKDSSMGRKRKARNLEGNKKNEVQSKAKDSDNSRKKSRRDSLADADEKSVETEGEVASSTGSCLSNLSVQPAKKMWKTLKILSWNVAGLRAWVKKDAHQILYKLSPDIFGLQEIKCNSVPEGLDLKGYYHYLESPVGNVGRAGVMLLTKQKPSKVVYGSRISEDATGRLIFAEFDAFYLVNAYVPNSGRGLVNLGSRKLWEDWFINKIKELDAVKPVIYTGDLNVAHQEIDLANPKTNKNKTAGFTDQERDDFTRLLDAGFIDVYRKLNPEKTGAYTFWSNMHGARGKNVGWRLDYFIVSKRIFGNVKKCEILSEYMGSDHCPISLEISI</sequence>
<evidence type="ECO:0000313" key="12">
    <source>
        <dbReference type="Proteomes" id="UP000046393"/>
    </source>
</evidence>
<dbReference type="GO" id="GO:0008311">
    <property type="term" value="F:double-stranded DNA 3'-5' DNA exonuclease activity"/>
    <property type="evidence" value="ECO:0007669"/>
    <property type="project" value="UniProtKB-EC"/>
</dbReference>
<feature type="site" description="Interaction with DNA substrate" evidence="8">
    <location>
        <position position="389"/>
    </location>
</feature>
<feature type="site" description="Transition state stabilizer" evidence="8">
    <location>
        <position position="292"/>
    </location>
</feature>
<protein>
    <recommendedName>
        <fullName evidence="9">DNA-(apurinic or apyrimidinic site) endonuclease</fullName>
        <ecNumber evidence="9">3.1.-.-</ecNumber>
    </recommendedName>
</protein>
<dbReference type="Gene3D" id="3.60.10.10">
    <property type="entry name" value="Endonuclease/exonuclease/phosphatase"/>
    <property type="match status" value="1"/>
</dbReference>
<dbReference type="NCBIfam" id="TIGR00195">
    <property type="entry name" value="exoDNase_III"/>
    <property type="match status" value="1"/>
</dbReference>
<dbReference type="SUPFAM" id="SSF56219">
    <property type="entry name" value="DNase I-like"/>
    <property type="match status" value="1"/>
</dbReference>
<evidence type="ECO:0000256" key="5">
    <source>
        <dbReference type="ARBA" id="ARBA00022842"/>
    </source>
</evidence>
<dbReference type="GO" id="GO:0005634">
    <property type="term" value="C:nucleus"/>
    <property type="evidence" value="ECO:0007669"/>
    <property type="project" value="TreeGrafter"/>
</dbReference>
<evidence type="ECO:0000256" key="2">
    <source>
        <dbReference type="ARBA" id="ARBA00007092"/>
    </source>
</evidence>
<dbReference type="PANTHER" id="PTHR22748">
    <property type="entry name" value="AP ENDONUCLEASE"/>
    <property type="match status" value="1"/>
</dbReference>
<evidence type="ECO:0000256" key="7">
    <source>
        <dbReference type="PIRSR" id="PIRSR604808-2"/>
    </source>
</evidence>